<sequence>MQKSVAFVKKCQYTGTVDDIPERGRSRDTSIEQDRTILRLFQRYPSLTLRHAEQ</sequence>
<evidence type="ECO:0000313" key="2">
    <source>
        <dbReference type="Proteomes" id="UP000076502"/>
    </source>
</evidence>
<protein>
    <submittedName>
        <fullName evidence="1">Uncharacterized protein</fullName>
    </submittedName>
</protein>
<name>A0A154PK06_DUFNO</name>
<organism evidence="1 2">
    <name type="scientific">Dufourea novaeangliae</name>
    <name type="common">Sweat bee</name>
    <dbReference type="NCBI Taxonomy" id="178035"/>
    <lineage>
        <taxon>Eukaryota</taxon>
        <taxon>Metazoa</taxon>
        <taxon>Ecdysozoa</taxon>
        <taxon>Arthropoda</taxon>
        <taxon>Hexapoda</taxon>
        <taxon>Insecta</taxon>
        <taxon>Pterygota</taxon>
        <taxon>Neoptera</taxon>
        <taxon>Endopterygota</taxon>
        <taxon>Hymenoptera</taxon>
        <taxon>Apocrita</taxon>
        <taxon>Aculeata</taxon>
        <taxon>Apoidea</taxon>
        <taxon>Anthophila</taxon>
        <taxon>Halictidae</taxon>
        <taxon>Rophitinae</taxon>
        <taxon>Dufourea</taxon>
    </lineage>
</organism>
<proteinExistence type="predicted"/>
<accession>A0A154PK06</accession>
<keyword evidence="2" id="KW-1185">Reference proteome</keyword>
<dbReference type="EMBL" id="KQ434924">
    <property type="protein sequence ID" value="KZC11550.1"/>
    <property type="molecule type" value="Genomic_DNA"/>
</dbReference>
<dbReference type="Proteomes" id="UP000076502">
    <property type="component" value="Unassembled WGS sequence"/>
</dbReference>
<reference evidence="1 2" key="1">
    <citation type="submission" date="2015-07" db="EMBL/GenBank/DDBJ databases">
        <title>The genome of Dufourea novaeangliae.</title>
        <authorList>
            <person name="Pan H."/>
            <person name="Kapheim K."/>
        </authorList>
    </citation>
    <scope>NUCLEOTIDE SEQUENCE [LARGE SCALE GENOMIC DNA]</scope>
    <source>
        <strain evidence="1">0120121106</strain>
        <tissue evidence="1">Whole body</tissue>
    </source>
</reference>
<gene>
    <name evidence="1" type="ORF">WN55_02832</name>
</gene>
<evidence type="ECO:0000313" key="1">
    <source>
        <dbReference type="EMBL" id="KZC11550.1"/>
    </source>
</evidence>
<dbReference type="AlphaFoldDB" id="A0A154PK06"/>